<dbReference type="Pfam" id="PF09937">
    <property type="entry name" value="DUF2169"/>
    <property type="match status" value="1"/>
</dbReference>
<organism evidence="2 3">
    <name type="scientific">Duganella vulcania</name>
    <dbReference type="NCBI Taxonomy" id="2692166"/>
    <lineage>
        <taxon>Bacteria</taxon>
        <taxon>Pseudomonadati</taxon>
        <taxon>Pseudomonadota</taxon>
        <taxon>Betaproteobacteria</taxon>
        <taxon>Burkholderiales</taxon>
        <taxon>Oxalobacteraceae</taxon>
        <taxon>Telluria group</taxon>
        <taxon>Duganella</taxon>
    </lineage>
</organism>
<name>A0A845HNB5_9BURK</name>
<dbReference type="InterPro" id="IPR018683">
    <property type="entry name" value="DUF2169"/>
</dbReference>
<reference evidence="2 3" key="1">
    <citation type="submission" date="2019-12" db="EMBL/GenBank/DDBJ databases">
        <title>Novel species isolated from a subtropical stream in China.</title>
        <authorList>
            <person name="Lu H."/>
        </authorList>
    </citation>
    <scope>NUCLEOTIDE SEQUENCE [LARGE SCALE GENOMIC DNA]</scope>
    <source>
        <strain evidence="2 3">FT107W</strain>
    </source>
</reference>
<proteinExistence type="predicted"/>
<dbReference type="Proteomes" id="UP000484875">
    <property type="component" value="Unassembled WGS sequence"/>
</dbReference>
<gene>
    <name evidence="2" type="ORF">GTP81_25275</name>
</gene>
<accession>A0A845HNB5</accession>
<dbReference type="EMBL" id="WWCV01000062">
    <property type="protein sequence ID" value="MYN20057.1"/>
    <property type="molecule type" value="Genomic_DNA"/>
</dbReference>
<dbReference type="AlphaFoldDB" id="A0A845HNB5"/>
<evidence type="ECO:0000313" key="2">
    <source>
        <dbReference type="EMBL" id="MYN20057.1"/>
    </source>
</evidence>
<keyword evidence="3" id="KW-1185">Reference proteome</keyword>
<dbReference type="RefSeq" id="WP_161092424.1">
    <property type="nucleotide sequence ID" value="NZ_WWCV01000062.1"/>
</dbReference>
<evidence type="ECO:0000313" key="3">
    <source>
        <dbReference type="Proteomes" id="UP000484875"/>
    </source>
</evidence>
<protein>
    <submittedName>
        <fullName evidence="2">DUF2169 domain-containing protein</fullName>
    </submittedName>
</protein>
<comment type="caution">
    <text evidence="2">The sequence shown here is derived from an EMBL/GenBank/DDBJ whole genome shotgun (WGS) entry which is preliminary data.</text>
</comment>
<evidence type="ECO:0000259" key="1">
    <source>
        <dbReference type="Pfam" id="PF09937"/>
    </source>
</evidence>
<feature type="domain" description="DUF2169" evidence="1">
    <location>
        <begin position="25"/>
        <end position="391"/>
    </location>
</feature>
<sequence>MNVVNHTPFPAQAFEAIDQHAQRFHVFVLRQTLDFSSGALEYADRQEPLCDKDAYFGEGFSGGVRQESDYCPYKPKCDVIVNAVAHAPKGQEVATFLVGLNVVRGGEKLIEKVLKISGRRYFKKKASPVLFLQWLVKWGSFCLFMPNPWKLTNPELCKSLPLRAEYSYGGECRIGADDPAARCVPAKYRLTPEQAAAHPDVQLAGMKPPVAHVVYEPNAQGVGFAPAWYQKACRTACIAAPQVENPRTPITARQFWRARGSPSVEPAGFGIRGKLHPARRAMLGVVDDAFVNSDAPLPEGFDFEIWNAAQPDQQVDFLTGTDVIELFNLCRADTAGVQETDKGNAVLRLTLPEHECFLLMQLEDGDVRLRPLSIDTVIVEPETHHLTLVWRAVISIDDVSGINLCEFGIRSFSERDSARCRESVTPVAISNTGVVVEL</sequence>